<keyword evidence="3" id="KW-1185">Reference proteome</keyword>
<feature type="domain" description="Phasin" evidence="1">
    <location>
        <begin position="6"/>
        <end position="104"/>
    </location>
</feature>
<dbReference type="OrthoDB" id="5298151at2"/>
<evidence type="ECO:0000313" key="2">
    <source>
        <dbReference type="EMBL" id="RLJ62647.1"/>
    </source>
</evidence>
<dbReference type="AlphaFoldDB" id="A0A497X9Y0"/>
<reference evidence="2 3" key="1">
    <citation type="submission" date="2018-10" db="EMBL/GenBank/DDBJ databases">
        <title>Genomic Encyclopedia of Type Strains, Phase IV (KMG-IV): sequencing the most valuable type-strain genomes for metagenomic binning, comparative biology and taxonomic classification.</title>
        <authorList>
            <person name="Goeker M."/>
        </authorList>
    </citation>
    <scope>NUCLEOTIDE SEQUENCE [LARGE SCALE GENOMIC DNA]</scope>
    <source>
        <strain evidence="2 3">DSM 26916</strain>
    </source>
</reference>
<evidence type="ECO:0000259" key="1">
    <source>
        <dbReference type="Pfam" id="PF09361"/>
    </source>
</evidence>
<dbReference type="RefSeq" id="WP_121242856.1">
    <property type="nucleotide sequence ID" value="NZ_BHVV01000008.1"/>
</dbReference>
<sequence>MSNKVEQFSELHRKNMEAAMRLAQLSIENSQKIMALQSELARELFQSSVENAKAQGTAKVPQEVLGLRTQYAQETAQRMMETAQRIAEVGNEARTEFSRMLTEQLASGSHDLMEAFQSFFKALPGQNANVMENMQQAMATANSAFDQIAKASAASFTTMNDAAKGGKKK</sequence>
<evidence type="ECO:0000313" key="3">
    <source>
        <dbReference type="Proteomes" id="UP000268908"/>
    </source>
</evidence>
<comment type="caution">
    <text evidence="2">The sequence shown here is derived from an EMBL/GenBank/DDBJ whole genome shotgun (WGS) entry which is preliminary data.</text>
</comment>
<dbReference type="InterPro" id="IPR018968">
    <property type="entry name" value="Phasin"/>
</dbReference>
<proteinExistence type="predicted"/>
<dbReference type="Pfam" id="PF09361">
    <property type="entry name" value="Phasin_2"/>
    <property type="match status" value="1"/>
</dbReference>
<gene>
    <name evidence="2" type="ORF">DFR35_2460</name>
</gene>
<organism evidence="2 3">
    <name type="scientific">Sulfurisoma sediminicola</name>
    <dbReference type="NCBI Taxonomy" id="1381557"/>
    <lineage>
        <taxon>Bacteria</taxon>
        <taxon>Pseudomonadati</taxon>
        <taxon>Pseudomonadota</taxon>
        <taxon>Betaproteobacteria</taxon>
        <taxon>Nitrosomonadales</taxon>
        <taxon>Sterolibacteriaceae</taxon>
        <taxon>Sulfurisoma</taxon>
    </lineage>
</organism>
<dbReference type="InterPro" id="IPR010127">
    <property type="entry name" value="Phasin_subfam-1"/>
</dbReference>
<dbReference type="NCBIfam" id="TIGR01841">
    <property type="entry name" value="phasin"/>
    <property type="match status" value="1"/>
</dbReference>
<dbReference type="Proteomes" id="UP000268908">
    <property type="component" value="Unassembled WGS sequence"/>
</dbReference>
<name>A0A497X9Y0_9PROT</name>
<protein>
    <submittedName>
        <fullName evidence="2">Phasin family protein</fullName>
    </submittedName>
</protein>
<accession>A0A497X9Y0</accession>
<dbReference type="EMBL" id="RCCI01000007">
    <property type="protein sequence ID" value="RLJ62647.1"/>
    <property type="molecule type" value="Genomic_DNA"/>
</dbReference>